<dbReference type="InterPro" id="IPR024331">
    <property type="entry name" value="DUF3859"/>
</dbReference>
<dbReference type="RefSeq" id="WP_283431153.1">
    <property type="nucleotide sequence ID" value="NZ_FXUG01000001.1"/>
</dbReference>
<name>A0ABY1PRG1_9BACT</name>
<organism evidence="2 3">
    <name type="scientific">Neorhodopirellula lusitana</name>
    <dbReference type="NCBI Taxonomy" id="445327"/>
    <lineage>
        <taxon>Bacteria</taxon>
        <taxon>Pseudomonadati</taxon>
        <taxon>Planctomycetota</taxon>
        <taxon>Planctomycetia</taxon>
        <taxon>Pirellulales</taxon>
        <taxon>Pirellulaceae</taxon>
        <taxon>Neorhodopirellula</taxon>
    </lineage>
</organism>
<evidence type="ECO:0000259" key="1">
    <source>
        <dbReference type="Pfam" id="PF12975"/>
    </source>
</evidence>
<dbReference type="EMBL" id="FXUG01000001">
    <property type="protein sequence ID" value="SMP43785.1"/>
    <property type="molecule type" value="Genomic_DNA"/>
</dbReference>
<proteinExistence type="predicted"/>
<dbReference type="Pfam" id="PF12975">
    <property type="entry name" value="DUF3859"/>
    <property type="match status" value="1"/>
</dbReference>
<evidence type="ECO:0000313" key="2">
    <source>
        <dbReference type="EMBL" id="SMP43785.1"/>
    </source>
</evidence>
<evidence type="ECO:0000313" key="3">
    <source>
        <dbReference type="Proteomes" id="UP001158067"/>
    </source>
</evidence>
<feature type="domain" description="DUF3859" evidence="1">
    <location>
        <begin position="5"/>
        <end position="126"/>
    </location>
</feature>
<accession>A0ABY1PRG1</accession>
<dbReference type="Gene3D" id="2.60.40.2390">
    <property type="match status" value="1"/>
</dbReference>
<protein>
    <recommendedName>
        <fullName evidence="1">DUF3859 domain-containing protein</fullName>
    </recommendedName>
</protein>
<keyword evidence="3" id="KW-1185">Reference proteome</keyword>
<gene>
    <name evidence="2" type="ORF">SAMN06265222_1011003</name>
</gene>
<dbReference type="Proteomes" id="UP001158067">
    <property type="component" value="Unassembled WGS sequence"/>
</dbReference>
<sequence length="131" mass="15282">MAKRRREVRMRTFGIHSKWDSTSKDLPRLVEPTTQVPAQVDIEFGFVVNIKNAKNSELEFCIDHPGILDDQGKRRPPFEGTVYVKSNDWNFYLGDTVWEPIDDKVGTWRMWLELDSEVIADKSFEVFSTND</sequence>
<reference evidence="2 3" key="1">
    <citation type="submission" date="2017-05" db="EMBL/GenBank/DDBJ databases">
        <authorList>
            <person name="Varghese N."/>
            <person name="Submissions S."/>
        </authorList>
    </citation>
    <scope>NUCLEOTIDE SEQUENCE [LARGE SCALE GENOMIC DNA]</scope>
    <source>
        <strain evidence="2 3">DSM 25457</strain>
    </source>
</reference>
<comment type="caution">
    <text evidence="2">The sequence shown here is derived from an EMBL/GenBank/DDBJ whole genome shotgun (WGS) entry which is preliminary data.</text>
</comment>